<accession>A0A6A6VGZ4</accession>
<dbReference type="InterPro" id="IPR011044">
    <property type="entry name" value="Quino_amine_DH_bsu"/>
</dbReference>
<organism evidence="2 3">
    <name type="scientific">Sporormia fimetaria CBS 119925</name>
    <dbReference type="NCBI Taxonomy" id="1340428"/>
    <lineage>
        <taxon>Eukaryota</taxon>
        <taxon>Fungi</taxon>
        <taxon>Dikarya</taxon>
        <taxon>Ascomycota</taxon>
        <taxon>Pezizomycotina</taxon>
        <taxon>Dothideomycetes</taxon>
        <taxon>Pleosporomycetidae</taxon>
        <taxon>Pleosporales</taxon>
        <taxon>Sporormiaceae</taxon>
        <taxon>Sporormia</taxon>
    </lineage>
</organism>
<dbReference type="InterPro" id="IPR052778">
    <property type="entry name" value="Centrosome-WD_assoc"/>
</dbReference>
<dbReference type="PANTHER" id="PTHR16220">
    <property type="entry name" value="WD REPEAT PROTEIN 8-RELATED"/>
    <property type="match status" value="1"/>
</dbReference>
<dbReference type="GO" id="GO:0005815">
    <property type="term" value="C:microtubule organizing center"/>
    <property type="evidence" value="ECO:0007669"/>
    <property type="project" value="TreeGrafter"/>
</dbReference>
<gene>
    <name evidence="2" type="ORF">M011DRAFT_439249</name>
</gene>
<reference evidence="2" key="1">
    <citation type="journal article" date="2020" name="Stud. Mycol.">
        <title>101 Dothideomycetes genomes: a test case for predicting lifestyles and emergence of pathogens.</title>
        <authorList>
            <person name="Haridas S."/>
            <person name="Albert R."/>
            <person name="Binder M."/>
            <person name="Bloem J."/>
            <person name="Labutti K."/>
            <person name="Salamov A."/>
            <person name="Andreopoulos B."/>
            <person name="Baker S."/>
            <person name="Barry K."/>
            <person name="Bills G."/>
            <person name="Bluhm B."/>
            <person name="Cannon C."/>
            <person name="Castanera R."/>
            <person name="Culley D."/>
            <person name="Daum C."/>
            <person name="Ezra D."/>
            <person name="Gonzalez J."/>
            <person name="Henrissat B."/>
            <person name="Kuo A."/>
            <person name="Liang C."/>
            <person name="Lipzen A."/>
            <person name="Lutzoni F."/>
            <person name="Magnuson J."/>
            <person name="Mondo S."/>
            <person name="Nolan M."/>
            <person name="Ohm R."/>
            <person name="Pangilinan J."/>
            <person name="Park H.-J."/>
            <person name="Ramirez L."/>
            <person name="Alfaro M."/>
            <person name="Sun H."/>
            <person name="Tritt A."/>
            <person name="Yoshinaga Y."/>
            <person name="Zwiers L.-H."/>
            <person name="Turgeon B."/>
            <person name="Goodwin S."/>
            <person name="Spatafora J."/>
            <person name="Crous P."/>
            <person name="Grigoriev I."/>
        </authorList>
    </citation>
    <scope>NUCLEOTIDE SEQUENCE</scope>
    <source>
        <strain evidence="2">CBS 119925</strain>
    </source>
</reference>
<dbReference type="PANTHER" id="PTHR16220:SF0">
    <property type="entry name" value="WD REPEAT-CONTAINING PROTEIN WRAP73"/>
    <property type="match status" value="1"/>
</dbReference>
<dbReference type="EMBL" id="MU006565">
    <property type="protein sequence ID" value="KAF2749872.1"/>
    <property type="molecule type" value="Genomic_DNA"/>
</dbReference>
<evidence type="ECO:0000313" key="2">
    <source>
        <dbReference type="EMBL" id="KAF2749872.1"/>
    </source>
</evidence>
<proteinExistence type="predicted"/>
<dbReference type="Pfam" id="PF00400">
    <property type="entry name" value="WD40"/>
    <property type="match status" value="1"/>
</dbReference>
<dbReference type="Gene3D" id="2.130.10.10">
    <property type="entry name" value="YVTN repeat-like/Quinoprotein amine dehydrogenase"/>
    <property type="match status" value="1"/>
</dbReference>
<dbReference type="OrthoDB" id="308690at2759"/>
<sequence>MGKNVHVEFGGTEDEVVVFSDFASKATVWCLRTGRTVEIKDPKFLGREGRGWGYRPNRDKETQGRGKLLAFLCRTAGQDILLVLAPKSYNVLKRVELPTVDAAGIKWSRDGRWIVVWDAASAGYRLHIYTADGHLYRTITREQNEELDRWGIEGLGVKSVEWAPGNGWLAVGGWDRRVRILFTRTFSPIVFLDHTPEIQVPSAPVYTELVDGRGSRSYSLAQQPVTPPKATNEKGDTTIKQGISIVAFNVDGSLCATRDDSTPNTIWIWDLRSLTPRAILIQYSPVKLSQNITKPAGTAVARWDARWLPTGEDKKPALVFGHQQAYILVWPEGKDRILRFENEDGEQSDDSLFDILTGRTPIPKLYREDDEETYRETDIGFEDTFRGKRPPGRGRSVLDESGLDEMF</sequence>
<dbReference type="GO" id="GO:1990811">
    <property type="term" value="C:MWP complex"/>
    <property type="evidence" value="ECO:0007669"/>
    <property type="project" value="TreeGrafter"/>
</dbReference>
<protein>
    <recommendedName>
        <fullName evidence="4">WD40 repeat-like protein</fullName>
    </recommendedName>
</protein>
<dbReference type="InterPro" id="IPR015943">
    <property type="entry name" value="WD40/YVTN_repeat-like_dom_sf"/>
</dbReference>
<dbReference type="Proteomes" id="UP000799440">
    <property type="component" value="Unassembled WGS sequence"/>
</dbReference>
<dbReference type="GO" id="GO:1990810">
    <property type="term" value="P:microtubule anchoring at mitotic spindle pole body"/>
    <property type="evidence" value="ECO:0007669"/>
    <property type="project" value="TreeGrafter"/>
</dbReference>
<feature type="region of interest" description="Disordered" evidence="1">
    <location>
        <begin position="382"/>
        <end position="407"/>
    </location>
</feature>
<evidence type="ECO:0000256" key="1">
    <source>
        <dbReference type="SAM" id="MobiDB-lite"/>
    </source>
</evidence>
<evidence type="ECO:0000313" key="3">
    <source>
        <dbReference type="Proteomes" id="UP000799440"/>
    </source>
</evidence>
<name>A0A6A6VGZ4_9PLEO</name>
<dbReference type="SUPFAM" id="SSF50969">
    <property type="entry name" value="YVTN repeat-like/Quinoprotein amine dehydrogenase"/>
    <property type="match status" value="1"/>
</dbReference>
<dbReference type="AlphaFoldDB" id="A0A6A6VGZ4"/>
<evidence type="ECO:0008006" key="4">
    <source>
        <dbReference type="Google" id="ProtNLM"/>
    </source>
</evidence>
<dbReference type="InterPro" id="IPR001680">
    <property type="entry name" value="WD40_rpt"/>
</dbReference>
<keyword evidence="3" id="KW-1185">Reference proteome</keyword>